<dbReference type="Proteomes" id="UP000835052">
    <property type="component" value="Unassembled WGS sequence"/>
</dbReference>
<comment type="caution">
    <text evidence="3">The sequence shown here is derived from an EMBL/GenBank/DDBJ whole genome shotgun (WGS) entry which is preliminary data.</text>
</comment>
<feature type="region of interest" description="Disordered" evidence="1">
    <location>
        <begin position="100"/>
        <end position="210"/>
    </location>
</feature>
<feature type="compositionally biased region" description="Polar residues" evidence="1">
    <location>
        <begin position="121"/>
        <end position="131"/>
    </location>
</feature>
<feature type="compositionally biased region" description="Polar residues" evidence="1">
    <location>
        <begin position="33"/>
        <end position="51"/>
    </location>
</feature>
<proteinExistence type="predicted"/>
<reference evidence="3" key="1">
    <citation type="submission" date="2020-10" db="EMBL/GenBank/DDBJ databases">
        <authorList>
            <person name="Kikuchi T."/>
        </authorList>
    </citation>
    <scope>NUCLEOTIDE SEQUENCE</scope>
    <source>
        <strain evidence="3">NKZ352</strain>
    </source>
</reference>
<feature type="compositionally biased region" description="Polar residues" evidence="1">
    <location>
        <begin position="182"/>
        <end position="191"/>
    </location>
</feature>
<feature type="region of interest" description="Disordered" evidence="1">
    <location>
        <begin position="33"/>
        <end position="56"/>
    </location>
</feature>
<gene>
    <name evidence="3" type="ORF">CAUJ_LOCUS9382</name>
</gene>
<evidence type="ECO:0000313" key="4">
    <source>
        <dbReference type="Proteomes" id="UP000835052"/>
    </source>
</evidence>
<name>A0A8S1HB14_9PELO</name>
<organism evidence="3 4">
    <name type="scientific">Caenorhabditis auriculariae</name>
    <dbReference type="NCBI Taxonomy" id="2777116"/>
    <lineage>
        <taxon>Eukaryota</taxon>
        <taxon>Metazoa</taxon>
        <taxon>Ecdysozoa</taxon>
        <taxon>Nematoda</taxon>
        <taxon>Chromadorea</taxon>
        <taxon>Rhabditida</taxon>
        <taxon>Rhabditina</taxon>
        <taxon>Rhabditomorpha</taxon>
        <taxon>Rhabditoidea</taxon>
        <taxon>Rhabditidae</taxon>
        <taxon>Peloderinae</taxon>
        <taxon>Caenorhabditis</taxon>
    </lineage>
</organism>
<feature type="signal peptide" evidence="2">
    <location>
        <begin position="1"/>
        <end position="25"/>
    </location>
</feature>
<dbReference type="AlphaFoldDB" id="A0A8S1HB14"/>
<keyword evidence="4" id="KW-1185">Reference proteome</keyword>
<evidence type="ECO:0000256" key="1">
    <source>
        <dbReference type="SAM" id="MobiDB-lite"/>
    </source>
</evidence>
<dbReference type="EMBL" id="CAJGYM010000035">
    <property type="protein sequence ID" value="CAD6193463.1"/>
    <property type="molecule type" value="Genomic_DNA"/>
</dbReference>
<protein>
    <submittedName>
        <fullName evidence="3">Uncharacterized protein</fullName>
    </submittedName>
</protein>
<feature type="compositionally biased region" description="Basic and acidic residues" evidence="1">
    <location>
        <begin position="100"/>
        <end position="111"/>
    </location>
</feature>
<sequence length="222" mass="24558">MTLSLLVSTALHLICPLASIMLVAACTRSSTDTSQFNRRSKMTTSDQNSKQPAACSDISKLRGNEAAHHEKTIRVELHGSEISAINSNLSEACNKKYYEKKAKQSPKHIDITQEDEDGKTTGRSTAPTQGSGDDPTRKTKKNSFRENVPAKKMPAVVVSPQKRSKTSEDTTTPSSNHKKHPSLNQKKQNLSHPKKQPSSRNHTRTDWTREAITQASSFSFLL</sequence>
<keyword evidence="2" id="KW-0732">Signal</keyword>
<evidence type="ECO:0000256" key="2">
    <source>
        <dbReference type="SAM" id="SignalP"/>
    </source>
</evidence>
<feature type="chain" id="PRO_5035718988" evidence="2">
    <location>
        <begin position="26"/>
        <end position="222"/>
    </location>
</feature>
<evidence type="ECO:0000313" key="3">
    <source>
        <dbReference type="EMBL" id="CAD6193463.1"/>
    </source>
</evidence>
<accession>A0A8S1HB14</accession>